<sequence>MRVNGVEVGRAPRPGQCLRTYLRETGHLEVKKGCDAGDCGACGVLVDGAPRHSCLYPAARAVAESAEVTTVAGLGSPEHLHPVQENFLAAQGFQCGFCTAGLVVTAAALAAEQGADDGVVDATDRTWKGNLCRCTGYRSIRDALAGRVNVEHTADAGSGVGVSRAVPAGRRIVTGREEYTLDIPVGHPAHDTLHAVVLQSPHPHARIRSIDTAAALAAPGVHLVLTHADVPDVLYSSGRHDDRRDDPDDTRLLDDVVRFAGQRVALVVADSVAQAEAAARLIVVDYEVLPAVLDPEAARRPGAPLVHGEKDPAASRIAEPGRNVVAQTHGEIGDVAAGLAAAAHRVHGTWTTSRVTHAAMETHGARGWIEGDWAAGGRLVLRTSTQVPFLVRDELAHLFGLDRERVRVHAARVGGGFGGKQEMLVEDLVALAVLRLAEQGTPRPVQLELTREQQFTLVPSRHPMRVEVELGADADGVLTAMRLDVLSDTGAYGNHAAGVLFHGVHESVALYRCANKRVDAEAVYTHHVPSGAFRGYGLGQVIFGVESALDDLAREVGISAAEIRRRNAVRPGDDFVVNGAPDDDLVLTEAGNGLPQCLDLVEAALAAAPDEHERPAPDGWLVGSGLAAAMIATIPPRGHHATATVTAFADGRVEIGVGSAEFGNGSATVHTQLVASELAPLGWDGAISLHSADTDATAYDTGAYGSTGSVVAGGAVLLAARALRARLEAGERPTPETPLVGEGEHHGSPRAVAFNVHGVRVAVRPETGEVRVLRSVHAADAGRVLNPEQLRGQVEGGVAQAFGSALAEEVMVADGAVTTRTFRNYRVPQMGDVPTTRVLFADTVDPLGPFGAKSMSEAPYNPVAPAVANAVRDAVGRRPHALPISRDRVWRLLADNPAETPADPPADPPAEETP</sequence>
<dbReference type="Gene3D" id="3.10.20.30">
    <property type="match status" value="1"/>
</dbReference>
<evidence type="ECO:0000313" key="8">
    <source>
        <dbReference type="Proteomes" id="UP001501495"/>
    </source>
</evidence>
<dbReference type="RefSeq" id="WP_344732859.1">
    <property type="nucleotide sequence ID" value="NZ_BAAAZH010000012.1"/>
</dbReference>
<dbReference type="InterPro" id="IPR002888">
    <property type="entry name" value="2Fe-2S-bd"/>
</dbReference>
<evidence type="ECO:0000256" key="4">
    <source>
        <dbReference type="ARBA" id="ARBA00023004"/>
    </source>
</evidence>
<keyword evidence="2" id="KW-0479">Metal-binding</keyword>
<comment type="similarity">
    <text evidence="1">Belongs to the xanthine dehydrogenase family.</text>
</comment>
<evidence type="ECO:0000256" key="2">
    <source>
        <dbReference type="ARBA" id="ARBA00022723"/>
    </source>
</evidence>
<dbReference type="Gene3D" id="3.90.1170.50">
    <property type="entry name" value="Aldehyde oxidase/xanthine dehydrogenase, a/b hammerhead"/>
    <property type="match status" value="1"/>
</dbReference>
<dbReference type="PANTHER" id="PTHR11908:SF157">
    <property type="entry name" value="XANTHINE DEHYDROGENASE SUBUNIT D-RELATED"/>
    <property type="match status" value="1"/>
</dbReference>
<dbReference type="InterPro" id="IPR006058">
    <property type="entry name" value="2Fe2S_fd_BS"/>
</dbReference>
<dbReference type="Gene3D" id="3.30.365.10">
    <property type="entry name" value="Aldehyde oxidase/xanthine dehydrogenase, molybdopterin binding domain"/>
    <property type="match status" value="5"/>
</dbReference>
<feature type="region of interest" description="Disordered" evidence="5">
    <location>
        <begin position="729"/>
        <end position="748"/>
    </location>
</feature>
<keyword evidence="3" id="KW-0560">Oxidoreductase</keyword>
<dbReference type="SMART" id="SM01008">
    <property type="entry name" value="Ald_Xan_dh_C"/>
    <property type="match status" value="1"/>
</dbReference>
<dbReference type="SUPFAM" id="SSF56003">
    <property type="entry name" value="Molybdenum cofactor-binding domain"/>
    <property type="match status" value="1"/>
</dbReference>
<name>A0ABP7XIA7_9ACTN</name>
<dbReference type="InterPro" id="IPR016208">
    <property type="entry name" value="Ald_Oxase/xanthine_DH-like"/>
</dbReference>
<dbReference type="Pfam" id="PF02738">
    <property type="entry name" value="MoCoBD_1"/>
    <property type="match status" value="1"/>
</dbReference>
<keyword evidence="4" id="KW-0408">Iron</keyword>
<dbReference type="SUPFAM" id="SSF54665">
    <property type="entry name" value="CO dehydrogenase molybdoprotein N-domain-like"/>
    <property type="match status" value="1"/>
</dbReference>
<gene>
    <name evidence="7" type="ORF">GCM10022215_16690</name>
</gene>
<dbReference type="InterPro" id="IPR001041">
    <property type="entry name" value="2Fe-2S_ferredoxin-type"/>
</dbReference>
<evidence type="ECO:0000256" key="3">
    <source>
        <dbReference type="ARBA" id="ARBA00023002"/>
    </source>
</evidence>
<evidence type="ECO:0000313" key="7">
    <source>
        <dbReference type="EMBL" id="GAA4116780.1"/>
    </source>
</evidence>
<organism evidence="7 8">
    <name type="scientific">Nocardioides fonticola</name>
    <dbReference type="NCBI Taxonomy" id="450363"/>
    <lineage>
        <taxon>Bacteria</taxon>
        <taxon>Bacillati</taxon>
        <taxon>Actinomycetota</taxon>
        <taxon>Actinomycetes</taxon>
        <taxon>Propionibacteriales</taxon>
        <taxon>Nocardioidaceae</taxon>
        <taxon>Nocardioides</taxon>
    </lineage>
</organism>
<dbReference type="EMBL" id="BAAAZH010000012">
    <property type="protein sequence ID" value="GAA4116780.1"/>
    <property type="molecule type" value="Genomic_DNA"/>
</dbReference>
<dbReference type="InterPro" id="IPR008274">
    <property type="entry name" value="AldOxase/xan_DH_MoCoBD1"/>
</dbReference>
<dbReference type="PANTHER" id="PTHR11908">
    <property type="entry name" value="XANTHINE DEHYDROGENASE"/>
    <property type="match status" value="1"/>
</dbReference>
<dbReference type="InterPro" id="IPR000674">
    <property type="entry name" value="Ald_Oxase/Xan_DH_a/b"/>
</dbReference>
<dbReference type="InterPro" id="IPR012675">
    <property type="entry name" value="Beta-grasp_dom_sf"/>
</dbReference>
<dbReference type="Proteomes" id="UP001501495">
    <property type="component" value="Unassembled WGS sequence"/>
</dbReference>
<evidence type="ECO:0000259" key="6">
    <source>
        <dbReference type="SMART" id="SM01008"/>
    </source>
</evidence>
<proteinExistence type="inferred from homology"/>
<dbReference type="SUPFAM" id="SSF54292">
    <property type="entry name" value="2Fe-2S ferredoxin-like"/>
    <property type="match status" value="1"/>
</dbReference>
<dbReference type="InterPro" id="IPR036010">
    <property type="entry name" value="2Fe-2S_ferredoxin-like_sf"/>
</dbReference>
<dbReference type="Gene3D" id="1.10.150.120">
    <property type="entry name" value="[2Fe-2S]-binding domain"/>
    <property type="match status" value="1"/>
</dbReference>
<dbReference type="PROSITE" id="PS00197">
    <property type="entry name" value="2FE2S_FER_1"/>
    <property type="match status" value="1"/>
</dbReference>
<dbReference type="Pfam" id="PF01799">
    <property type="entry name" value="Fer2_2"/>
    <property type="match status" value="1"/>
</dbReference>
<evidence type="ECO:0000256" key="5">
    <source>
        <dbReference type="SAM" id="MobiDB-lite"/>
    </source>
</evidence>
<dbReference type="Pfam" id="PF01315">
    <property type="entry name" value="Ald_Xan_dh_C"/>
    <property type="match status" value="1"/>
</dbReference>
<feature type="region of interest" description="Disordered" evidence="5">
    <location>
        <begin position="893"/>
        <end position="914"/>
    </location>
</feature>
<dbReference type="InterPro" id="IPR036884">
    <property type="entry name" value="2Fe-2S-bd_dom_sf"/>
</dbReference>
<dbReference type="InterPro" id="IPR036856">
    <property type="entry name" value="Ald_Oxase/Xan_DH_a/b_sf"/>
</dbReference>
<feature type="domain" description="Aldehyde oxidase/xanthine dehydrogenase a/b hammerhead" evidence="6">
    <location>
        <begin position="174"/>
        <end position="290"/>
    </location>
</feature>
<dbReference type="SUPFAM" id="SSF47741">
    <property type="entry name" value="CO dehydrogenase ISP C-domain like"/>
    <property type="match status" value="1"/>
</dbReference>
<dbReference type="InterPro" id="IPR037165">
    <property type="entry name" value="AldOxase/xan_DH_Mopterin-bd_sf"/>
</dbReference>
<evidence type="ECO:0000256" key="1">
    <source>
        <dbReference type="ARBA" id="ARBA00006849"/>
    </source>
</evidence>
<dbReference type="Pfam" id="PF20256">
    <property type="entry name" value="MoCoBD_2"/>
    <property type="match status" value="2"/>
</dbReference>
<keyword evidence="8" id="KW-1185">Reference proteome</keyword>
<comment type="caution">
    <text evidence="7">The sequence shown here is derived from an EMBL/GenBank/DDBJ whole genome shotgun (WGS) entry which is preliminary data.</text>
</comment>
<accession>A0ABP7XIA7</accession>
<dbReference type="Pfam" id="PF00111">
    <property type="entry name" value="Fer2"/>
    <property type="match status" value="1"/>
</dbReference>
<protein>
    <submittedName>
        <fullName evidence="7">Molybdopterin-dependent oxidoreductase</fullName>
    </submittedName>
</protein>
<reference evidence="8" key="1">
    <citation type="journal article" date="2019" name="Int. J. Syst. Evol. Microbiol.">
        <title>The Global Catalogue of Microorganisms (GCM) 10K type strain sequencing project: providing services to taxonomists for standard genome sequencing and annotation.</title>
        <authorList>
            <consortium name="The Broad Institute Genomics Platform"/>
            <consortium name="The Broad Institute Genome Sequencing Center for Infectious Disease"/>
            <person name="Wu L."/>
            <person name="Ma J."/>
        </authorList>
    </citation>
    <scope>NUCLEOTIDE SEQUENCE [LARGE SCALE GENOMIC DNA]</scope>
    <source>
        <strain evidence="8">JCM 16703</strain>
    </source>
</reference>
<dbReference type="InterPro" id="IPR046867">
    <property type="entry name" value="AldOxase/xan_DH_MoCoBD2"/>
</dbReference>